<dbReference type="PANTHER" id="PTHR16267">
    <property type="entry name" value="BANK1/PIK3AP1 FAMILY MEMBER"/>
    <property type="match status" value="1"/>
</dbReference>
<accession>A0A653BKA4</accession>
<dbReference type="InterPro" id="IPR036770">
    <property type="entry name" value="Ankyrin_rpt-contain_sf"/>
</dbReference>
<feature type="compositionally biased region" description="Low complexity" evidence="2">
    <location>
        <begin position="826"/>
        <end position="844"/>
    </location>
</feature>
<organism evidence="4 5">
    <name type="scientific">Callosobruchus maculatus</name>
    <name type="common">Southern cowpea weevil</name>
    <name type="synonym">Pulse bruchid</name>
    <dbReference type="NCBI Taxonomy" id="64391"/>
    <lineage>
        <taxon>Eukaryota</taxon>
        <taxon>Metazoa</taxon>
        <taxon>Ecdysozoa</taxon>
        <taxon>Arthropoda</taxon>
        <taxon>Hexapoda</taxon>
        <taxon>Insecta</taxon>
        <taxon>Pterygota</taxon>
        <taxon>Neoptera</taxon>
        <taxon>Endopterygota</taxon>
        <taxon>Coleoptera</taxon>
        <taxon>Polyphaga</taxon>
        <taxon>Cucujiformia</taxon>
        <taxon>Chrysomeloidea</taxon>
        <taxon>Chrysomelidae</taxon>
        <taxon>Bruchinae</taxon>
        <taxon>Bruchini</taxon>
        <taxon>Callosobruchus</taxon>
    </lineage>
</organism>
<keyword evidence="5" id="KW-1185">Reference proteome</keyword>
<feature type="domain" description="DBB" evidence="3">
    <location>
        <begin position="368"/>
        <end position="505"/>
    </location>
</feature>
<evidence type="ECO:0000259" key="3">
    <source>
        <dbReference type="PROSITE" id="PS51376"/>
    </source>
</evidence>
<dbReference type="GO" id="GO:0005068">
    <property type="term" value="F:transmembrane receptor protein tyrosine kinase adaptor activity"/>
    <property type="evidence" value="ECO:0007669"/>
    <property type="project" value="TreeGrafter"/>
</dbReference>
<dbReference type="PROSITE" id="PS51376">
    <property type="entry name" value="DBB"/>
    <property type="match status" value="1"/>
</dbReference>
<dbReference type="Pfam" id="PF14545">
    <property type="entry name" value="DBB"/>
    <property type="match status" value="1"/>
</dbReference>
<reference evidence="4 5" key="1">
    <citation type="submission" date="2019-01" db="EMBL/GenBank/DDBJ databases">
        <authorList>
            <person name="Sayadi A."/>
        </authorList>
    </citation>
    <scope>NUCLEOTIDE SEQUENCE [LARGE SCALE GENOMIC DNA]</scope>
</reference>
<feature type="compositionally biased region" description="Polar residues" evidence="2">
    <location>
        <begin position="949"/>
        <end position="960"/>
    </location>
</feature>
<dbReference type="InterPro" id="IPR052446">
    <property type="entry name" value="B-cell_PI3K-Signaling_Adptrs"/>
</dbReference>
<name>A0A653BKA4_CALMS</name>
<dbReference type="GO" id="GO:0005104">
    <property type="term" value="F:fibroblast growth factor receptor binding"/>
    <property type="evidence" value="ECO:0007669"/>
    <property type="project" value="TreeGrafter"/>
</dbReference>
<protein>
    <recommendedName>
        <fullName evidence="3">DBB domain-containing protein</fullName>
    </recommendedName>
</protein>
<dbReference type="InterPro" id="IPR017893">
    <property type="entry name" value="DBB_domain"/>
</dbReference>
<feature type="coiled-coil region" evidence="1">
    <location>
        <begin position="751"/>
        <end position="785"/>
    </location>
</feature>
<evidence type="ECO:0000313" key="5">
    <source>
        <dbReference type="Proteomes" id="UP000410492"/>
    </source>
</evidence>
<dbReference type="SUPFAM" id="SSF48403">
    <property type="entry name" value="Ankyrin repeat"/>
    <property type="match status" value="1"/>
</dbReference>
<gene>
    <name evidence="4" type="ORF">CALMAC_LOCUS1767</name>
</gene>
<keyword evidence="1" id="KW-0175">Coiled coil</keyword>
<dbReference type="GO" id="GO:0005829">
    <property type="term" value="C:cytosol"/>
    <property type="evidence" value="ECO:0007669"/>
    <property type="project" value="TreeGrafter"/>
</dbReference>
<evidence type="ECO:0000256" key="1">
    <source>
        <dbReference type="SAM" id="Coils"/>
    </source>
</evidence>
<feature type="region of interest" description="Disordered" evidence="2">
    <location>
        <begin position="929"/>
        <end position="973"/>
    </location>
</feature>
<evidence type="ECO:0000313" key="4">
    <source>
        <dbReference type="EMBL" id="VEN36037.1"/>
    </source>
</evidence>
<proteinExistence type="predicted"/>
<dbReference type="EMBL" id="CAACVG010002094">
    <property type="protein sequence ID" value="VEN36037.1"/>
    <property type="molecule type" value="Genomic_DNA"/>
</dbReference>
<feature type="region of interest" description="Disordered" evidence="2">
    <location>
        <begin position="1"/>
        <end position="41"/>
    </location>
</feature>
<dbReference type="SMART" id="SM01282">
    <property type="entry name" value="DBB"/>
    <property type="match status" value="1"/>
</dbReference>
<dbReference type="Gene3D" id="1.25.40.20">
    <property type="entry name" value="Ankyrin repeat-containing domain"/>
    <property type="match status" value="1"/>
</dbReference>
<dbReference type="OrthoDB" id="8192811at2759"/>
<dbReference type="Proteomes" id="UP000410492">
    <property type="component" value="Unassembled WGS sequence"/>
</dbReference>
<feature type="region of interest" description="Disordered" evidence="2">
    <location>
        <begin position="820"/>
        <end position="855"/>
    </location>
</feature>
<dbReference type="AlphaFoldDB" id="A0A653BKA4"/>
<dbReference type="InterPro" id="IPR035897">
    <property type="entry name" value="Toll_tir_struct_dom_sf"/>
</dbReference>
<sequence length="973" mass="110221">MDFDNPSYFSVSKEGQSPSTSSSSVVMDCPQPGTSFERSTKRSFLRSISSNSADSNKELLIMGEPRLSDLAPDLAYRHSSRSDSMRSRREEARNDCSYFPLPTSEEQADELSGDEVFLTEESARYYNVSAMKRTNQRRHSIGTFGLKERTNSMVSSTRSFKEDFPQRDDIDDHSLRHASFPRKRCSRCTNGAPKRANMDDILIVSLKSSEAAALWVDYFSNYFDKISKQANKKPFKVQYVGAEDILGKSAEDLQELQKKSSGVKLQLVVVCPSFMEFIAENSEECSHLGKMLLADRALALLLGVTDDDLTDVHKKVLPTFFQWQRQMVGQDQDENFTKEFLGQAMAILSRIWKQQSSVIAQEKACFSITPKKIRQGQNSVFVLLTYPLQKEDTVKISVERNGELHEVRSVKRRNPYIMKFQVPERLTEVTAIVHVLVEKNGSIIGSRPLKCESKLRELEQCLRTVDDPVEFMCQTLGFSPADKDHLDSWLVHALQRNMPPHFNLLANNDTPFAASVQVHKHSHEEYPTLLHFAAKFGLEKLAMQLLECPGADLAYEIRNNQDMTPLEIAENNGFPELATMLRGYMNMNEFTTMYSQLKEMSLNPKPPEVDDDGYMVPKNCQEFYKMCPAPRPVESTPVTTPSSDWSGTYQGYMAMNTPAPSTSKEDITVPVTVHSPPPFKFDEAKTSSKETLSPAPLEVELVPKHTAKNKQKLESVEDKVQRELLEIINDFKNNVHSISQVEKLVDEWKNRNDVQKSFKEKQQQLAEMRMRYEQIQSEMKRAMKKPTPFDRIKKMFWRNKDKQQSEQILVASGPTITIAPTQRPISSLSTSSSGSSGRMSTISGCSLGDSGTHSDNEERKAMLASHSEDDFRNKLNKAVLELNYSTVPAPKPVKLFPGKNTFETIQEKPLTRPDNLPLSEEFYIQFPPSGLPVPGMQNSEADDPPKTNDYMNVSANSTPQGHEYMNFKVPMAR</sequence>
<feature type="compositionally biased region" description="Polar residues" evidence="2">
    <location>
        <begin position="7"/>
        <end position="16"/>
    </location>
</feature>
<evidence type="ECO:0000256" key="2">
    <source>
        <dbReference type="SAM" id="MobiDB-lite"/>
    </source>
</evidence>
<dbReference type="Gene3D" id="3.40.50.10140">
    <property type="entry name" value="Toll/interleukin-1 receptor homology (TIR) domain"/>
    <property type="match status" value="1"/>
</dbReference>
<dbReference type="PANTHER" id="PTHR16267:SF11">
    <property type="entry name" value="STUMPS, ISOFORM E"/>
    <property type="match status" value="1"/>
</dbReference>